<name>A0A4Y2LYE7_ARAVE</name>
<organism evidence="1 2">
    <name type="scientific">Araneus ventricosus</name>
    <name type="common">Orbweaver spider</name>
    <name type="synonym">Epeira ventricosa</name>
    <dbReference type="NCBI Taxonomy" id="182803"/>
    <lineage>
        <taxon>Eukaryota</taxon>
        <taxon>Metazoa</taxon>
        <taxon>Ecdysozoa</taxon>
        <taxon>Arthropoda</taxon>
        <taxon>Chelicerata</taxon>
        <taxon>Arachnida</taxon>
        <taxon>Araneae</taxon>
        <taxon>Araneomorphae</taxon>
        <taxon>Entelegynae</taxon>
        <taxon>Araneoidea</taxon>
        <taxon>Araneidae</taxon>
        <taxon>Araneus</taxon>
    </lineage>
</organism>
<accession>A0A4Y2LYE7</accession>
<reference evidence="1 2" key="1">
    <citation type="journal article" date="2019" name="Sci. Rep.">
        <title>Orb-weaving spider Araneus ventricosus genome elucidates the spidroin gene catalogue.</title>
        <authorList>
            <person name="Kono N."/>
            <person name="Nakamura H."/>
            <person name="Ohtoshi R."/>
            <person name="Moran D.A.P."/>
            <person name="Shinohara A."/>
            <person name="Yoshida Y."/>
            <person name="Fujiwara M."/>
            <person name="Mori M."/>
            <person name="Tomita M."/>
            <person name="Arakawa K."/>
        </authorList>
    </citation>
    <scope>NUCLEOTIDE SEQUENCE [LARGE SCALE GENOMIC DNA]</scope>
</reference>
<keyword evidence="2" id="KW-1185">Reference proteome</keyword>
<dbReference type="OrthoDB" id="5983950at2759"/>
<gene>
    <name evidence="1" type="ORF">AVEN_122330_1</name>
</gene>
<comment type="caution">
    <text evidence="1">The sequence shown here is derived from an EMBL/GenBank/DDBJ whole genome shotgun (WGS) entry which is preliminary data.</text>
</comment>
<dbReference type="AlphaFoldDB" id="A0A4Y2LYE7"/>
<evidence type="ECO:0000313" key="1">
    <source>
        <dbReference type="EMBL" id="GBN19828.1"/>
    </source>
</evidence>
<proteinExistence type="predicted"/>
<evidence type="ECO:0000313" key="2">
    <source>
        <dbReference type="Proteomes" id="UP000499080"/>
    </source>
</evidence>
<sequence length="119" mass="13416">MADPKSAEELHKRWIGFMEIATGKRCYNKSAVIPFPFVNLQPSNPTSINTCLHFVAEECRKRQQGCIVTFDLSLFIKIIDIVCQADRIDDLAKVIVRLGGFHLFMMVIKIIGGSGLEEM</sequence>
<protein>
    <submittedName>
        <fullName evidence="1">Uncharacterized protein</fullName>
    </submittedName>
</protein>
<dbReference type="EMBL" id="BGPR01006529">
    <property type="protein sequence ID" value="GBN19828.1"/>
    <property type="molecule type" value="Genomic_DNA"/>
</dbReference>
<dbReference type="Proteomes" id="UP000499080">
    <property type="component" value="Unassembled WGS sequence"/>
</dbReference>